<name>A0A443RUA5_9ACAR</name>
<dbReference type="VEuPathDB" id="VectorBase:LDEU013123"/>
<dbReference type="GO" id="GO:0008234">
    <property type="term" value="F:cysteine-type peptidase activity"/>
    <property type="evidence" value="ECO:0007669"/>
    <property type="project" value="UniProtKB-KW"/>
</dbReference>
<evidence type="ECO:0000256" key="2">
    <source>
        <dbReference type="ARBA" id="ARBA00022670"/>
    </source>
</evidence>
<comment type="caution">
    <text evidence="6">The sequence shown here is derived from an EMBL/GenBank/DDBJ whole genome shotgun (WGS) entry which is preliminary data.</text>
</comment>
<evidence type="ECO:0000313" key="6">
    <source>
        <dbReference type="EMBL" id="RWS18917.1"/>
    </source>
</evidence>
<dbReference type="SUPFAM" id="SSF54001">
    <property type="entry name" value="Cysteine proteinases"/>
    <property type="match status" value="1"/>
</dbReference>
<keyword evidence="3" id="KW-0378">Hydrolase</keyword>
<comment type="similarity">
    <text evidence="1">Belongs to the peptidase C48 family.</text>
</comment>
<keyword evidence="2" id="KW-0645">Protease</keyword>
<dbReference type="Gene3D" id="3.40.395.10">
    <property type="entry name" value="Adenoviral Proteinase, Chain A"/>
    <property type="match status" value="1"/>
</dbReference>
<keyword evidence="4" id="KW-0788">Thiol protease</keyword>
<dbReference type="GO" id="GO:0006508">
    <property type="term" value="P:proteolysis"/>
    <property type="evidence" value="ECO:0007669"/>
    <property type="project" value="UniProtKB-KW"/>
</dbReference>
<dbReference type="InterPro" id="IPR003653">
    <property type="entry name" value="Peptidase_C48_C"/>
</dbReference>
<evidence type="ECO:0000313" key="7">
    <source>
        <dbReference type="Proteomes" id="UP000288716"/>
    </source>
</evidence>
<dbReference type="OrthoDB" id="5791190at2759"/>
<accession>A0A443RUA5</accession>
<dbReference type="PANTHER" id="PTHR46468">
    <property type="entry name" value="SENTRIN-SPECIFIC PROTEASE 8"/>
    <property type="match status" value="1"/>
</dbReference>
<protein>
    <recommendedName>
        <fullName evidence="5">Ubiquitin-like protease family profile domain-containing protein</fullName>
    </recommendedName>
</protein>
<feature type="domain" description="Ubiquitin-like protease family profile" evidence="5">
    <location>
        <begin position="1"/>
        <end position="172"/>
    </location>
</feature>
<evidence type="ECO:0000256" key="3">
    <source>
        <dbReference type="ARBA" id="ARBA00022801"/>
    </source>
</evidence>
<dbReference type="Proteomes" id="UP000288716">
    <property type="component" value="Unassembled WGS sequence"/>
</dbReference>
<dbReference type="PANTHER" id="PTHR46468:SF1">
    <property type="entry name" value="SENTRIN-SPECIFIC PROTEASE 8"/>
    <property type="match status" value="1"/>
</dbReference>
<dbReference type="InterPro" id="IPR044613">
    <property type="entry name" value="Nep1/2-like"/>
</dbReference>
<dbReference type="AlphaFoldDB" id="A0A443RUA5"/>
<dbReference type="GO" id="GO:0000338">
    <property type="term" value="P:protein deneddylation"/>
    <property type="evidence" value="ECO:0007669"/>
    <property type="project" value="TreeGrafter"/>
</dbReference>
<dbReference type="PROSITE" id="PS50600">
    <property type="entry name" value="ULP_PROTEASE"/>
    <property type="match status" value="1"/>
</dbReference>
<dbReference type="GO" id="GO:0019784">
    <property type="term" value="F:deNEDDylase activity"/>
    <property type="evidence" value="ECO:0007669"/>
    <property type="project" value="InterPro"/>
</dbReference>
<proteinExistence type="inferred from homology"/>
<gene>
    <name evidence="6" type="ORF">B4U80_12390</name>
</gene>
<evidence type="ECO:0000256" key="1">
    <source>
        <dbReference type="ARBA" id="ARBA00005234"/>
    </source>
</evidence>
<evidence type="ECO:0000259" key="5">
    <source>
        <dbReference type="PROSITE" id="PS50600"/>
    </source>
</evidence>
<feature type="non-terminal residue" evidence="6">
    <location>
        <position position="1"/>
    </location>
</feature>
<dbReference type="InterPro" id="IPR038765">
    <property type="entry name" value="Papain-like_cys_pep_sf"/>
</dbReference>
<feature type="non-terminal residue" evidence="6">
    <location>
        <position position="257"/>
    </location>
</feature>
<evidence type="ECO:0000256" key="4">
    <source>
        <dbReference type="ARBA" id="ARBA00022807"/>
    </source>
</evidence>
<keyword evidence="7" id="KW-1185">Reference proteome</keyword>
<organism evidence="6 7">
    <name type="scientific">Leptotrombidium deliense</name>
    <dbReference type="NCBI Taxonomy" id="299467"/>
    <lineage>
        <taxon>Eukaryota</taxon>
        <taxon>Metazoa</taxon>
        <taxon>Ecdysozoa</taxon>
        <taxon>Arthropoda</taxon>
        <taxon>Chelicerata</taxon>
        <taxon>Arachnida</taxon>
        <taxon>Acari</taxon>
        <taxon>Acariformes</taxon>
        <taxon>Trombidiformes</taxon>
        <taxon>Prostigmata</taxon>
        <taxon>Anystina</taxon>
        <taxon>Parasitengona</taxon>
        <taxon>Trombiculoidea</taxon>
        <taxon>Trombiculidae</taxon>
        <taxon>Leptotrombidium</taxon>
    </lineage>
</organism>
<sequence length="257" mass="30106">IRNLPMIFEERPFPGWATTRDNYWFNDDVINCIIPIILNHYKRTDILYVESWMYALVAAHQSENFVNFCDRYEAFNKDILMITLNTQIEGGSHWMLGIIIIKSREIILLDSLNNKYRNEQFTVLRRMIFMAAASALVKLDISTWRCIYAEDTVKQQNGYDCGLFVILYAYSVIRNEKFFSLPSRIGRRWINYIGSYFDHEPIRTHHARISAKTMIAIRDIIDEKGSELNSGIYVESSPVENELLTFAEELQNESNTC</sequence>
<dbReference type="STRING" id="299467.A0A443RUA5"/>
<dbReference type="Pfam" id="PF02902">
    <property type="entry name" value="Peptidase_C48"/>
    <property type="match status" value="1"/>
</dbReference>
<dbReference type="EMBL" id="NCKV01032445">
    <property type="protein sequence ID" value="RWS18917.1"/>
    <property type="molecule type" value="Genomic_DNA"/>
</dbReference>
<reference evidence="6 7" key="1">
    <citation type="journal article" date="2018" name="Gigascience">
        <title>Genomes of trombidid mites reveal novel predicted allergens and laterally-transferred genes associated with secondary metabolism.</title>
        <authorList>
            <person name="Dong X."/>
            <person name="Chaisiri K."/>
            <person name="Xia D."/>
            <person name="Armstrong S.D."/>
            <person name="Fang Y."/>
            <person name="Donnelly M.J."/>
            <person name="Kadowaki T."/>
            <person name="McGarry J.W."/>
            <person name="Darby A.C."/>
            <person name="Makepeace B.L."/>
        </authorList>
    </citation>
    <scope>NUCLEOTIDE SEQUENCE [LARGE SCALE GENOMIC DNA]</scope>
    <source>
        <strain evidence="6">UoL-UT</strain>
    </source>
</reference>